<name>A0AAV2S2J8_MEGNR</name>
<keyword evidence="1" id="KW-0489">Methyltransferase</keyword>
<keyword evidence="4" id="KW-1133">Transmembrane helix</keyword>
<evidence type="ECO:0000313" key="6">
    <source>
        <dbReference type="Proteomes" id="UP001497623"/>
    </source>
</evidence>
<dbReference type="PANTHER" id="PTHR46165:SF2">
    <property type="entry name" value="SET AND MYND DOMAIN-CONTAINING PROTEIN 4"/>
    <property type="match status" value="1"/>
</dbReference>
<organism evidence="5 6">
    <name type="scientific">Meganyctiphanes norvegica</name>
    <name type="common">Northern krill</name>
    <name type="synonym">Thysanopoda norvegica</name>
    <dbReference type="NCBI Taxonomy" id="48144"/>
    <lineage>
        <taxon>Eukaryota</taxon>
        <taxon>Metazoa</taxon>
        <taxon>Ecdysozoa</taxon>
        <taxon>Arthropoda</taxon>
        <taxon>Crustacea</taxon>
        <taxon>Multicrustacea</taxon>
        <taxon>Malacostraca</taxon>
        <taxon>Eumalacostraca</taxon>
        <taxon>Eucarida</taxon>
        <taxon>Euphausiacea</taxon>
        <taxon>Euphausiidae</taxon>
        <taxon>Meganyctiphanes</taxon>
    </lineage>
</organism>
<protein>
    <recommendedName>
        <fullName evidence="7">SET domain-containing protein</fullName>
    </recommendedName>
</protein>
<comment type="caution">
    <text evidence="5">The sequence shown here is derived from an EMBL/GenBank/DDBJ whole genome shotgun (WGS) entry which is preliminary data.</text>
</comment>
<dbReference type="SUPFAM" id="SSF82199">
    <property type="entry name" value="SET domain"/>
    <property type="match status" value="1"/>
</dbReference>
<dbReference type="Gene3D" id="6.10.140.2220">
    <property type="match status" value="1"/>
</dbReference>
<feature type="non-terminal residue" evidence="5">
    <location>
        <position position="506"/>
    </location>
</feature>
<dbReference type="GO" id="GO:0005634">
    <property type="term" value="C:nucleus"/>
    <property type="evidence" value="ECO:0007669"/>
    <property type="project" value="TreeGrafter"/>
</dbReference>
<evidence type="ECO:0000313" key="5">
    <source>
        <dbReference type="EMBL" id="CAL4150436.1"/>
    </source>
</evidence>
<sequence length="506" mass="58513">MRAYSHETNASVYLAALAASDTAFLIQLLLVWLDGCVFPLLRAAICTMRVSYGLKQNNKTQPCQNKTRGQKYKIIANIVKDTRNGTAQIIVEIVNDPAPIMKVRNYRFTLYDSEAKCPERREVVFCNEECRSKGWDKFHMKECPVYPQLLQLGKVYVEAYRIIAGQSPDELKNFVSLFQKDEQRSPLDQILNEEQICDSGSYRGVYFLEGNIKTAITERLICFSAHAFIMTQLLIQSNRFFTDNTGHRNTPNEEDIIFIGSLLVRNINGMNCNHIKIVESHIKAKTNNYIEHDVILGEGLYIAESLFNHSCIPSAMLFFYGNVCVIRATRFISSKSQVYICYKNVYFYEPDRTIRRRYLSEGHLFVCKCDICVNDCRLSASDLKGDLAVFEFSRLRTKDRILRNNIESSESLQLELDNLVKRNIVMSMRLDSKSFDINNYLDLALETIEFFDRFVDIPNHLYIHLNIILQHIFARQGSSYFINPAKTNVSKHMSDLLNEFYLQFSL</sequence>
<dbReference type="PANTHER" id="PTHR46165">
    <property type="entry name" value="SET AND MYND DOMAIN-CONTAINING PROTEIN 4"/>
    <property type="match status" value="1"/>
</dbReference>
<dbReference type="Proteomes" id="UP001497623">
    <property type="component" value="Unassembled WGS sequence"/>
</dbReference>
<dbReference type="GO" id="GO:0008168">
    <property type="term" value="F:methyltransferase activity"/>
    <property type="evidence" value="ECO:0007669"/>
    <property type="project" value="UniProtKB-KW"/>
</dbReference>
<keyword evidence="3" id="KW-0949">S-adenosyl-L-methionine</keyword>
<keyword evidence="6" id="KW-1185">Reference proteome</keyword>
<reference evidence="5 6" key="1">
    <citation type="submission" date="2024-05" db="EMBL/GenBank/DDBJ databases">
        <authorList>
            <person name="Wallberg A."/>
        </authorList>
    </citation>
    <scope>NUCLEOTIDE SEQUENCE [LARGE SCALE GENOMIC DNA]</scope>
</reference>
<dbReference type="Gene3D" id="2.170.270.10">
    <property type="entry name" value="SET domain"/>
    <property type="match status" value="1"/>
</dbReference>
<gene>
    <name evidence="5" type="ORF">MNOR_LOCUS30574</name>
</gene>
<feature type="transmembrane region" description="Helical" evidence="4">
    <location>
        <begin position="12"/>
        <end position="33"/>
    </location>
</feature>
<dbReference type="InterPro" id="IPR052097">
    <property type="entry name" value="SET-MYND_domain_protein"/>
</dbReference>
<dbReference type="Gene3D" id="1.10.220.160">
    <property type="match status" value="1"/>
</dbReference>
<keyword evidence="4" id="KW-0812">Transmembrane</keyword>
<accession>A0AAV2S2J8</accession>
<dbReference type="EMBL" id="CAXKWB010037674">
    <property type="protein sequence ID" value="CAL4150436.1"/>
    <property type="molecule type" value="Genomic_DNA"/>
</dbReference>
<evidence type="ECO:0000256" key="4">
    <source>
        <dbReference type="SAM" id="Phobius"/>
    </source>
</evidence>
<dbReference type="AlphaFoldDB" id="A0AAV2S2J8"/>
<evidence type="ECO:0000256" key="3">
    <source>
        <dbReference type="ARBA" id="ARBA00022691"/>
    </source>
</evidence>
<keyword evidence="2" id="KW-0808">Transferase</keyword>
<dbReference type="GO" id="GO:0042826">
    <property type="term" value="F:histone deacetylase binding"/>
    <property type="evidence" value="ECO:0007669"/>
    <property type="project" value="TreeGrafter"/>
</dbReference>
<dbReference type="InterPro" id="IPR046341">
    <property type="entry name" value="SET_dom_sf"/>
</dbReference>
<dbReference type="GO" id="GO:0005737">
    <property type="term" value="C:cytoplasm"/>
    <property type="evidence" value="ECO:0007669"/>
    <property type="project" value="TreeGrafter"/>
</dbReference>
<evidence type="ECO:0008006" key="7">
    <source>
        <dbReference type="Google" id="ProtNLM"/>
    </source>
</evidence>
<dbReference type="GO" id="GO:0032259">
    <property type="term" value="P:methylation"/>
    <property type="evidence" value="ECO:0007669"/>
    <property type="project" value="UniProtKB-KW"/>
</dbReference>
<proteinExistence type="predicted"/>
<evidence type="ECO:0000256" key="2">
    <source>
        <dbReference type="ARBA" id="ARBA00022679"/>
    </source>
</evidence>
<keyword evidence="4" id="KW-0472">Membrane</keyword>
<evidence type="ECO:0000256" key="1">
    <source>
        <dbReference type="ARBA" id="ARBA00022603"/>
    </source>
</evidence>